<keyword evidence="2" id="KW-1133">Transmembrane helix</keyword>
<reference evidence="3 4" key="1">
    <citation type="submission" date="2014-06" db="EMBL/GenBank/DDBJ databases">
        <title>Evolutionary Origins and Diversification of the Mycorrhizal Mutualists.</title>
        <authorList>
            <consortium name="DOE Joint Genome Institute"/>
            <consortium name="Mycorrhizal Genomics Consortium"/>
            <person name="Kohler A."/>
            <person name="Kuo A."/>
            <person name="Nagy L.G."/>
            <person name="Floudas D."/>
            <person name="Copeland A."/>
            <person name="Barry K.W."/>
            <person name="Cichocki N."/>
            <person name="Veneault-Fourrey C."/>
            <person name="LaButti K."/>
            <person name="Lindquist E.A."/>
            <person name="Lipzen A."/>
            <person name="Lundell T."/>
            <person name="Morin E."/>
            <person name="Murat C."/>
            <person name="Riley R."/>
            <person name="Ohm R."/>
            <person name="Sun H."/>
            <person name="Tunlid A."/>
            <person name="Henrissat B."/>
            <person name="Grigoriev I.V."/>
            <person name="Hibbett D.S."/>
            <person name="Martin F."/>
        </authorList>
    </citation>
    <scope>NUCLEOTIDE SEQUENCE [LARGE SCALE GENOMIC DNA]</scope>
    <source>
        <strain evidence="3 4">SS14</strain>
    </source>
</reference>
<feature type="transmembrane region" description="Helical" evidence="2">
    <location>
        <begin position="43"/>
        <end position="63"/>
    </location>
</feature>
<gene>
    <name evidence="3" type="ORF">M422DRAFT_784916</name>
</gene>
<feature type="transmembrane region" description="Helical" evidence="2">
    <location>
        <begin position="209"/>
        <end position="231"/>
    </location>
</feature>
<evidence type="ECO:0000313" key="3">
    <source>
        <dbReference type="EMBL" id="KIJ27375.1"/>
    </source>
</evidence>
<accession>A0A0C9UPT5</accession>
<feature type="region of interest" description="Disordered" evidence="1">
    <location>
        <begin position="300"/>
        <end position="327"/>
    </location>
</feature>
<feature type="transmembrane region" description="Helical" evidence="2">
    <location>
        <begin position="83"/>
        <end position="103"/>
    </location>
</feature>
<feature type="transmembrane region" description="Helical" evidence="2">
    <location>
        <begin position="123"/>
        <end position="145"/>
    </location>
</feature>
<feature type="transmembrane region" description="Helical" evidence="2">
    <location>
        <begin position="237"/>
        <end position="255"/>
    </location>
</feature>
<organism evidence="3 4">
    <name type="scientific">Sphaerobolus stellatus (strain SS14)</name>
    <dbReference type="NCBI Taxonomy" id="990650"/>
    <lineage>
        <taxon>Eukaryota</taxon>
        <taxon>Fungi</taxon>
        <taxon>Dikarya</taxon>
        <taxon>Basidiomycota</taxon>
        <taxon>Agaricomycotina</taxon>
        <taxon>Agaricomycetes</taxon>
        <taxon>Phallomycetidae</taxon>
        <taxon>Geastrales</taxon>
        <taxon>Sphaerobolaceae</taxon>
        <taxon>Sphaerobolus</taxon>
    </lineage>
</organism>
<dbReference type="HOGENOM" id="CLU_065186_1_0_1"/>
<evidence type="ECO:0000256" key="1">
    <source>
        <dbReference type="SAM" id="MobiDB-lite"/>
    </source>
</evidence>
<keyword evidence="4" id="KW-1185">Reference proteome</keyword>
<protein>
    <submittedName>
        <fullName evidence="3">Unplaced genomic scaffold SPHSTscaffold_262, whole genome shotgun sequence</fullName>
    </submittedName>
</protein>
<keyword evidence="2" id="KW-0812">Transmembrane</keyword>
<feature type="transmembrane region" description="Helical" evidence="2">
    <location>
        <begin position="171"/>
        <end position="189"/>
    </location>
</feature>
<dbReference type="AlphaFoldDB" id="A0A0C9UPT5"/>
<sequence>MDRQSRERIAAFMFLQIFGGQVLMPLIIITASISKRVVRHPIFLNFCTTLVLYSFSYTLLLYAGQVNNPTPPVALCLIQAGMVGGAPPMVALSVFMFTLHLNLSIREVSNQRAPYTAVKIRTIAMFAAPYILYLIVFTSVVVYGGQHLDQVVKYPYYCTLKNSVSTDIREIIGAVCLLAAIVFQVWTTWLVRQSRVYQSKTISITSLSVLVRAALLIICNAMGLATSIIFITDQAGPVTNMTLALHPLLAFFIFGTQKDLWDVWRFWKKPTQQPQSARERYVTMRDSNFSASSLAHLKYSHPESPVNSPLQLPSPPSPPSPARYPWV</sequence>
<keyword evidence="2" id="KW-0472">Membrane</keyword>
<dbReference type="Proteomes" id="UP000054279">
    <property type="component" value="Unassembled WGS sequence"/>
</dbReference>
<evidence type="ECO:0000313" key="4">
    <source>
        <dbReference type="Proteomes" id="UP000054279"/>
    </source>
</evidence>
<feature type="compositionally biased region" description="Pro residues" evidence="1">
    <location>
        <begin position="312"/>
        <end position="327"/>
    </location>
</feature>
<dbReference type="OrthoDB" id="3232296at2759"/>
<feature type="transmembrane region" description="Helical" evidence="2">
    <location>
        <begin position="12"/>
        <end position="31"/>
    </location>
</feature>
<proteinExistence type="predicted"/>
<name>A0A0C9UPT5_SPHS4</name>
<evidence type="ECO:0000256" key="2">
    <source>
        <dbReference type="SAM" id="Phobius"/>
    </source>
</evidence>
<dbReference type="EMBL" id="KN837337">
    <property type="protein sequence ID" value="KIJ27375.1"/>
    <property type="molecule type" value="Genomic_DNA"/>
</dbReference>